<evidence type="ECO:0000256" key="1">
    <source>
        <dbReference type="SAM" id="MobiDB-lite"/>
    </source>
</evidence>
<reference evidence="2 3" key="1">
    <citation type="submission" date="2020-07" db="EMBL/GenBank/DDBJ databases">
        <title>Sequencing the genomes of 1000 actinobacteria strains.</title>
        <authorList>
            <person name="Klenk H.-P."/>
        </authorList>
    </citation>
    <scope>NUCLEOTIDE SEQUENCE [LARGE SCALE GENOMIC DNA]</scope>
    <source>
        <strain evidence="2 3">DSM 43814</strain>
    </source>
</reference>
<protein>
    <submittedName>
        <fullName evidence="2">Uncharacterized protein</fullName>
    </submittedName>
</protein>
<dbReference type="Proteomes" id="UP000631553">
    <property type="component" value="Unassembled WGS sequence"/>
</dbReference>
<gene>
    <name evidence="2" type="ORF">HDA35_003863</name>
</gene>
<keyword evidence="3" id="KW-1185">Reference proteome</keyword>
<comment type="caution">
    <text evidence="2">The sequence shown here is derived from an EMBL/GenBank/DDBJ whole genome shotgun (WGS) entry which is preliminary data.</text>
</comment>
<feature type="compositionally biased region" description="Low complexity" evidence="1">
    <location>
        <begin position="78"/>
        <end position="89"/>
    </location>
</feature>
<organism evidence="2 3">
    <name type="scientific">Micromonospora purpureochromogenes</name>
    <dbReference type="NCBI Taxonomy" id="47872"/>
    <lineage>
        <taxon>Bacteria</taxon>
        <taxon>Bacillati</taxon>
        <taxon>Actinomycetota</taxon>
        <taxon>Actinomycetes</taxon>
        <taxon>Micromonosporales</taxon>
        <taxon>Micromonosporaceae</taxon>
        <taxon>Micromonospora</taxon>
    </lineage>
</organism>
<evidence type="ECO:0000313" key="3">
    <source>
        <dbReference type="Proteomes" id="UP000631553"/>
    </source>
</evidence>
<dbReference type="EMBL" id="JACCCQ010000001">
    <property type="protein sequence ID" value="NYF58032.1"/>
    <property type="molecule type" value="Genomic_DNA"/>
</dbReference>
<dbReference type="RefSeq" id="WP_179803998.1">
    <property type="nucleotide sequence ID" value="NZ_JACCCQ010000001.1"/>
</dbReference>
<feature type="region of interest" description="Disordered" evidence="1">
    <location>
        <begin position="76"/>
        <end position="98"/>
    </location>
</feature>
<sequence>MSRPRTGDHGMRTRLAALAVVLITLWSYAAYLTGRDAADLLRVRALAQTLGQPTDRLILELQVERRLTARTVAGSGRAGPALAGAQAAPSWSPTTDRV</sequence>
<name>A0ABX2RRR7_9ACTN</name>
<evidence type="ECO:0000313" key="2">
    <source>
        <dbReference type="EMBL" id="NYF58032.1"/>
    </source>
</evidence>
<proteinExistence type="predicted"/>
<accession>A0ABX2RRR7</accession>